<keyword evidence="2" id="KW-1185">Reference proteome</keyword>
<dbReference type="InterPro" id="IPR003615">
    <property type="entry name" value="HNH_nuc"/>
</dbReference>
<keyword evidence="1" id="KW-0540">Nuclease</keyword>
<reference evidence="1 2" key="1">
    <citation type="submission" date="2019-05" db="EMBL/GenBank/DDBJ databases">
        <title>Dyadobacter AR-3-8 sp. nov., isolated from arctic soil.</title>
        <authorList>
            <person name="Chaudhary D.K."/>
        </authorList>
    </citation>
    <scope>NUCLEOTIDE SEQUENCE [LARGE SCALE GENOMIC DNA]</scope>
    <source>
        <strain evidence="1 2">AR-3-8</strain>
    </source>
</reference>
<evidence type="ECO:0000313" key="1">
    <source>
        <dbReference type="EMBL" id="TKT93726.1"/>
    </source>
</evidence>
<comment type="caution">
    <text evidence="1">The sequence shown here is derived from an EMBL/GenBank/DDBJ whole genome shotgun (WGS) entry which is preliminary data.</text>
</comment>
<evidence type="ECO:0000313" key="2">
    <source>
        <dbReference type="Proteomes" id="UP000304900"/>
    </source>
</evidence>
<dbReference type="EMBL" id="SZVO01000001">
    <property type="protein sequence ID" value="TKT93726.1"/>
    <property type="molecule type" value="Genomic_DNA"/>
</dbReference>
<dbReference type="CDD" id="cd00085">
    <property type="entry name" value="HNHc"/>
    <property type="match status" value="1"/>
</dbReference>
<dbReference type="AlphaFoldDB" id="A0A4U6DA63"/>
<accession>A0A4U6DA63</accession>
<sequence>MDEFFSLFIPRFRFPFAAFSDYHKSANLIYPFCSIFKFLISNFQLGRLAKISLEEVFSLIIGNNCNGMEPIEFYVSLRKTNYQPSGDENRQVREMLIFISQISILKWHNGYLLLDLTKKDYDDYNGFLHLTTPFISEPHSTRENEYLAVTSLKGGELPHFKLQSREAPTDDIFIEGKRSRVNHIKIERSPLLRKLFFEKNPHTICDMCVCDTKVRYPWTENLLEVHHILPLSSTLVVTREGTSLHDVVGLCPNCHKSVHAYYKNWLNRYKIDDFRSRTEAKEIYQQAKSSILL</sequence>
<protein>
    <submittedName>
        <fullName evidence="1">HNH endonuclease</fullName>
    </submittedName>
</protein>
<dbReference type="OrthoDB" id="9779761at2"/>
<dbReference type="GO" id="GO:0004519">
    <property type="term" value="F:endonuclease activity"/>
    <property type="evidence" value="ECO:0007669"/>
    <property type="project" value="UniProtKB-KW"/>
</dbReference>
<organism evidence="1 2">
    <name type="scientific">Dyadobacter frigoris</name>
    <dbReference type="NCBI Taxonomy" id="2576211"/>
    <lineage>
        <taxon>Bacteria</taxon>
        <taxon>Pseudomonadati</taxon>
        <taxon>Bacteroidota</taxon>
        <taxon>Cytophagia</taxon>
        <taxon>Cytophagales</taxon>
        <taxon>Spirosomataceae</taxon>
        <taxon>Dyadobacter</taxon>
    </lineage>
</organism>
<keyword evidence="1" id="KW-0378">Hydrolase</keyword>
<dbReference type="Proteomes" id="UP000304900">
    <property type="component" value="Unassembled WGS sequence"/>
</dbReference>
<dbReference type="RefSeq" id="WP_137338020.1">
    <property type="nucleotide sequence ID" value="NZ_BSQH01000001.1"/>
</dbReference>
<keyword evidence="1" id="KW-0255">Endonuclease</keyword>
<name>A0A4U6DA63_9BACT</name>
<proteinExistence type="predicted"/>
<gene>
    <name evidence="1" type="ORF">FDK13_00505</name>
</gene>